<dbReference type="SUPFAM" id="SSF57850">
    <property type="entry name" value="RING/U-box"/>
    <property type="match status" value="1"/>
</dbReference>
<evidence type="ECO:0000313" key="3">
    <source>
        <dbReference type="Proteomes" id="UP000045782"/>
    </source>
</evidence>
<accession>A0A0U0ZWI5</accession>
<name>A0A0U0ZWI5_9MYCO</name>
<reference evidence="2 3" key="1">
    <citation type="submission" date="2015-03" db="EMBL/GenBank/DDBJ databases">
        <authorList>
            <person name="Murphy D."/>
        </authorList>
    </citation>
    <scope>NUCLEOTIDE SEQUENCE [LARGE SCALE GENOMIC DNA]</scope>
    <source>
        <strain evidence="2 3">PAP088</strain>
    </source>
</reference>
<organism evidence="2 3">
    <name type="scientific">Mycobacteroides abscessus</name>
    <dbReference type="NCBI Taxonomy" id="36809"/>
    <lineage>
        <taxon>Bacteria</taxon>
        <taxon>Bacillati</taxon>
        <taxon>Actinomycetota</taxon>
        <taxon>Actinomycetes</taxon>
        <taxon>Mycobacteriales</taxon>
        <taxon>Mycobacteriaceae</taxon>
        <taxon>Mycobacteroides</taxon>
    </lineage>
</organism>
<dbReference type="Proteomes" id="UP000045782">
    <property type="component" value="Unassembled WGS sequence"/>
</dbReference>
<evidence type="ECO:0000313" key="2">
    <source>
        <dbReference type="EMBL" id="CPV38565.1"/>
    </source>
</evidence>
<dbReference type="EMBL" id="CSWP01000002">
    <property type="protein sequence ID" value="CPV38565.1"/>
    <property type="molecule type" value="Genomic_DNA"/>
</dbReference>
<sequence>MKRLFRRGSPGPAPVPDSGLCPELAAATGQDPRPRTPGECEDCAALGEHVWAHLRMCLQCGRVSCCDSSPHQHATAHFHATGHPVMRSHEPGEDWRWCYVHSTLG</sequence>
<dbReference type="AlphaFoldDB" id="A0A0U0ZWI5"/>
<gene>
    <name evidence="2" type="ORF">ERS075579_00935</name>
</gene>
<proteinExistence type="predicted"/>
<feature type="domain" description="UBP-type" evidence="1">
    <location>
        <begin position="19"/>
        <end position="105"/>
    </location>
</feature>
<protein>
    <submittedName>
        <fullName evidence="2">Zn-finger-containing protein</fullName>
    </submittedName>
</protein>
<dbReference type="PROSITE" id="PS50271">
    <property type="entry name" value="ZF_UBP"/>
    <property type="match status" value="1"/>
</dbReference>
<dbReference type="InterPro" id="IPR001607">
    <property type="entry name" value="Znf_UBP"/>
</dbReference>
<dbReference type="InterPro" id="IPR013083">
    <property type="entry name" value="Znf_RING/FYVE/PHD"/>
</dbReference>
<dbReference type="RefSeq" id="WP_005101333.1">
    <property type="nucleotide sequence ID" value="NZ_AP022621.1"/>
</dbReference>
<dbReference type="Pfam" id="PF02148">
    <property type="entry name" value="zf-UBP"/>
    <property type="match status" value="1"/>
</dbReference>
<dbReference type="GO" id="GO:0008270">
    <property type="term" value="F:zinc ion binding"/>
    <property type="evidence" value="ECO:0007669"/>
    <property type="project" value="InterPro"/>
</dbReference>
<dbReference type="Gene3D" id="3.30.40.10">
    <property type="entry name" value="Zinc/RING finger domain, C3HC4 (zinc finger)"/>
    <property type="match status" value="1"/>
</dbReference>
<evidence type="ECO:0000259" key="1">
    <source>
        <dbReference type="PROSITE" id="PS50271"/>
    </source>
</evidence>